<dbReference type="AlphaFoldDB" id="A0A6N7EKU0"/>
<comment type="caution">
    <text evidence="8">The sequence shown here is derived from an EMBL/GenBank/DDBJ whole genome shotgun (WGS) entry which is preliminary data.</text>
</comment>
<feature type="region of interest" description="Disordered" evidence="5">
    <location>
        <begin position="173"/>
        <end position="209"/>
    </location>
</feature>
<dbReference type="InterPro" id="IPR006665">
    <property type="entry name" value="OmpA-like"/>
</dbReference>
<evidence type="ECO:0000313" key="9">
    <source>
        <dbReference type="Proteomes" id="UP000437709"/>
    </source>
</evidence>
<dbReference type="OrthoDB" id="3820813at2"/>
<dbReference type="GO" id="GO:0009279">
    <property type="term" value="C:cell outer membrane"/>
    <property type="evidence" value="ECO:0007669"/>
    <property type="project" value="UniProtKB-SubCell"/>
</dbReference>
<dbReference type="PROSITE" id="PS51123">
    <property type="entry name" value="OMPA_2"/>
    <property type="match status" value="1"/>
</dbReference>
<feature type="compositionally biased region" description="Basic and acidic residues" evidence="5">
    <location>
        <begin position="193"/>
        <end position="209"/>
    </location>
</feature>
<dbReference type="Gene3D" id="3.30.1330.60">
    <property type="entry name" value="OmpA-like domain"/>
    <property type="match status" value="1"/>
</dbReference>
<organism evidence="8 9">
    <name type="scientific">Georgenia subflava</name>
    <dbReference type="NCBI Taxonomy" id="1622177"/>
    <lineage>
        <taxon>Bacteria</taxon>
        <taxon>Bacillati</taxon>
        <taxon>Actinomycetota</taxon>
        <taxon>Actinomycetes</taxon>
        <taxon>Micrococcales</taxon>
        <taxon>Bogoriellaceae</taxon>
        <taxon>Georgenia</taxon>
    </lineage>
</organism>
<evidence type="ECO:0000256" key="1">
    <source>
        <dbReference type="ARBA" id="ARBA00004442"/>
    </source>
</evidence>
<dbReference type="PANTHER" id="PTHR30329:SF21">
    <property type="entry name" value="LIPOPROTEIN YIAD-RELATED"/>
    <property type="match status" value="1"/>
</dbReference>
<feature type="domain" description="OmpA-like" evidence="7">
    <location>
        <begin position="94"/>
        <end position="209"/>
    </location>
</feature>
<name>A0A6N7EKU0_9MICO</name>
<dbReference type="PANTHER" id="PTHR30329">
    <property type="entry name" value="STATOR ELEMENT OF FLAGELLAR MOTOR COMPLEX"/>
    <property type="match status" value="1"/>
</dbReference>
<dbReference type="InterPro" id="IPR036737">
    <property type="entry name" value="OmpA-like_sf"/>
</dbReference>
<keyword evidence="3" id="KW-0998">Cell outer membrane</keyword>
<evidence type="ECO:0000259" key="7">
    <source>
        <dbReference type="PROSITE" id="PS51123"/>
    </source>
</evidence>
<protein>
    <submittedName>
        <fullName evidence="8">OmpA family protein</fullName>
    </submittedName>
</protein>
<dbReference type="EMBL" id="WHPC01000027">
    <property type="protein sequence ID" value="MPV37165.1"/>
    <property type="molecule type" value="Genomic_DNA"/>
</dbReference>
<evidence type="ECO:0000256" key="5">
    <source>
        <dbReference type="SAM" id="MobiDB-lite"/>
    </source>
</evidence>
<evidence type="ECO:0000256" key="3">
    <source>
        <dbReference type="ARBA" id="ARBA00023237"/>
    </source>
</evidence>
<dbReference type="RefSeq" id="WP_152195916.1">
    <property type="nucleotide sequence ID" value="NZ_VUKD01000004.1"/>
</dbReference>
<dbReference type="SUPFAM" id="SSF103088">
    <property type="entry name" value="OmpA-like"/>
    <property type="match status" value="1"/>
</dbReference>
<keyword evidence="9" id="KW-1185">Reference proteome</keyword>
<dbReference type="PRINTS" id="PR01021">
    <property type="entry name" value="OMPADOMAIN"/>
</dbReference>
<keyword evidence="2 4" id="KW-0472">Membrane</keyword>
<accession>A0A6N7EKU0</accession>
<reference evidence="8 9" key="1">
    <citation type="submission" date="2019-10" db="EMBL/GenBank/DDBJ databases">
        <title>Georgenia wutianyii sp. nov. and Georgenia yuyongxinii sp. nov. isolated from plateau pika (Ochotona curzoniae) in the Qinghai-Tibet plateau of China.</title>
        <authorList>
            <person name="Tian Z."/>
        </authorList>
    </citation>
    <scope>NUCLEOTIDE SEQUENCE [LARGE SCALE GENOMIC DNA]</scope>
    <source>
        <strain evidence="8 9">JCM 19765</strain>
    </source>
</reference>
<comment type="subcellular location">
    <subcellularLocation>
        <location evidence="1">Cell outer membrane</location>
    </subcellularLocation>
</comment>
<proteinExistence type="predicted"/>
<dbReference type="Pfam" id="PF00691">
    <property type="entry name" value="OmpA"/>
    <property type="match status" value="1"/>
</dbReference>
<feature type="chain" id="PRO_5027033723" evidence="6">
    <location>
        <begin position="25"/>
        <end position="209"/>
    </location>
</feature>
<dbReference type="CDD" id="cd07185">
    <property type="entry name" value="OmpA_C-like"/>
    <property type="match status" value="1"/>
</dbReference>
<dbReference type="InterPro" id="IPR050330">
    <property type="entry name" value="Bact_OuterMem_StrucFunc"/>
</dbReference>
<dbReference type="InterPro" id="IPR006664">
    <property type="entry name" value="OMP_bac"/>
</dbReference>
<evidence type="ECO:0000256" key="6">
    <source>
        <dbReference type="SAM" id="SignalP"/>
    </source>
</evidence>
<dbReference type="Proteomes" id="UP000437709">
    <property type="component" value="Unassembled WGS sequence"/>
</dbReference>
<evidence type="ECO:0000313" key="8">
    <source>
        <dbReference type="EMBL" id="MPV37165.1"/>
    </source>
</evidence>
<feature type="signal peptide" evidence="6">
    <location>
        <begin position="1"/>
        <end position="24"/>
    </location>
</feature>
<gene>
    <name evidence="8" type="ORF">GB881_08885</name>
</gene>
<evidence type="ECO:0000256" key="2">
    <source>
        <dbReference type="ARBA" id="ARBA00023136"/>
    </source>
</evidence>
<evidence type="ECO:0000256" key="4">
    <source>
        <dbReference type="PROSITE-ProRule" id="PRU00473"/>
    </source>
</evidence>
<sequence length="209" mass="21035">MSRAPAVLLAAGLAVVSLAGPATAATDAATPSDAATATAAPETELLGLPPATADVAVAPVVDLVASSAPLAAPANPLIASTGSTDGAVTTDASKEKQAFTLAGDVFFEPTSAELTARAEDGLTSIAERLTELSPTSVTVVGHTDDVDTDAYNQDLSERRAEAVRAFLLERSSDLPVTAEGRGESHPVASNDSDEGRALNRRVEVTAEAG</sequence>
<keyword evidence="6" id="KW-0732">Signal</keyword>